<dbReference type="AlphaFoldDB" id="A0A365NCQ2"/>
<evidence type="ECO:0000259" key="1">
    <source>
        <dbReference type="Pfam" id="PF06985"/>
    </source>
</evidence>
<dbReference type="Proteomes" id="UP000251714">
    <property type="component" value="Unassembled WGS sequence"/>
</dbReference>
<evidence type="ECO:0000313" key="2">
    <source>
        <dbReference type="EMBL" id="RBA18482.1"/>
    </source>
</evidence>
<dbReference type="Pfam" id="PF06985">
    <property type="entry name" value="HET"/>
    <property type="match status" value="1"/>
</dbReference>
<feature type="domain" description="Heterokaryon incompatibility" evidence="1">
    <location>
        <begin position="60"/>
        <end position="243"/>
    </location>
</feature>
<comment type="caution">
    <text evidence="2">The sequence shown here is derived from an EMBL/GenBank/DDBJ whole genome shotgun (WGS) entry which is preliminary data.</text>
</comment>
<dbReference type="InterPro" id="IPR052895">
    <property type="entry name" value="HetReg/Transcr_Mod"/>
</dbReference>
<sequence length="633" mass="72158">MASKSLDPESLLLYPGLKPRLYKPLAAREIRLLVIQPGVFRERLRCALKTVSLDDELPRFEALSYCWNELRDTVIVDDHTISVPSDLAWFLRRLRRKAPPRTIWADSICINQNDNKEKGHQVNMMREIYQRTVEAQVYLCESLGSILQQQEDEIQDDEYQPYYWHGDERDVHLSSLLAAYGHQPLSYIMMDIVAVGLLTCINDHFCSMEKDTTAVSGCFQLAMHHFSYMVEQPWFSRIWTFQEAVLPKVVSVHFGVCVFSLDMMLSAARKMLSLAGTKAPSCCVSTWRRLPPLGASAVGHIEGHLWDLNIHRNSAQKNNQKPIYADVDLVPLPEATRNRSCKEPRDRIYGLLGLVHNWRFTEPITPDYALSIEELYITATWKAMIETQTTLLLAYNRPNKTLNLPSWVPDWSRTLSVAEKASIPLTKTSKSYPGRQALELLPMDRLRLSMVFVGNIQKTLDLSDFGVEKTTQDPLACDAIIEAIRACRGMVGLPTDHESTEEPGRSRDKLFRERILTDCYFNKTRGYQQWKNNECSSLCEQPTDTFHGGHAHCFFTLADGRFSLANFECSTQDAVFATVGGLSVFLVLRPCKTSQAWSDVEEWELRGPCELWDFNGDANKQPLRGDVCSITLV</sequence>
<reference evidence="2 3" key="1">
    <citation type="submission" date="2017-12" db="EMBL/GenBank/DDBJ databases">
        <title>Genome sequence of the mycotoxigenic crop pathogen Fusarium proliferatum, strain ITEM 2341 from Date Palm.</title>
        <authorList>
            <person name="Almiman B.F."/>
            <person name="Shittu T.A."/>
            <person name="Muthumeenakshi S."/>
            <person name="Baroncelli R."/>
            <person name="Sreenivasaprasada S."/>
        </authorList>
    </citation>
    <scope>NUCLEOTIDE SEQUENCE [LARGE SCALE GENOMIC DNA]</scope>
    <source>
        <strain evidence="2 3">ITEM 2341</strain>
    </source>
</reference>
<proteinExistence type="predicted"/>
<dbReference type="PANTHER" id="PTHR24148:SF73">
    <property type="entry name" value="HET DOMAIN PROTEIN (AFU_ORTHOLOGUE AFUA_8G01020)"/>
    <property type="match status" value="1"/>
</dbReference>
<dbReference type="InterPro" id="IPR010730">
    <property type="entry name" value="HET"/>
</dbReference>
<gene>
    <name evidence="2" type="ORF">FPRO05_10775</name>
</gene>
<dbReference type="EMBL" id="PKMI01000014">
    <property type="protein sequence ID" value="RBA18482.1"/>
    <property type="molecule type" value="Genomic_DNA"/>
</dbReference>
<dbReference type="PANTHER" id="PTHR24148">
    <property type="entry name" value="ANKYRIN REPEAT DOMAIN-CONTAINING PROTEIN 39 HOMOLOG-RELATED"/>
    <property type="match status" value="1"/>
</dbReference>
<protein>
    <recommendedName>
        <fullName evidence="1">Heterokaryon incompatibility domain-containing protein</fullName>
    </recommendedName>
</protein>
<accession>A0A365NCQ2</accession>
<evidence type="ECO:0000313" key="3">
    <source>
        <dbReference type="Proteomes" id="UP000251714"/>
    </source>
</evidence>
<organism evidence="2 3">
    <name type="scientific">Gibberella intermedia</name>
    <name type="common">Bulb rot disease fungus</name>
    <name type="synonym">Fusarium proliferatum</name>
    <dbReference type="NCBI Taxonomy" id="948311"/>
    <lineage>
        <taxon>Eukaryota</taxon>
        <taxon>Fungi</taxon>
        <taxon>Dikarya</taxon>
        <taxon>Ascomycota</taxon>
        <taxon>Pezizomycotina</taxon>
        <taxon>Sordariomycetes</taxon>
        <taxon>Hypocreomycetidae</taxon>
        <taxon>Hypocreales</taxon>
        <taxon>Nectriaceae</taxon>
        <taxon>Fusarium</taxon>
        <taxon>Fusarium fujikuroi species complex</taxon>
    </lineage>
</organism>
<name>A0A365NCQ2_GIBIN</name>